<dbReference type="Proteomes" id="UP001159641">
    <property type="component" value="Unassembled WGS sequence"/>
</dbReference>
<comment type="caution">
    <text evidence="1">The sequence shown here is derived from an EMBL/GenBank/DDBJ whole genome shotgun (WGS) entry which is preliminary data.</text>
</comment>
<name>A0AB34GNF4_ESCRO</name>
<sequence>MPPKQCQPHAADLGPGHYLSLMEGPRLRRAASWPGLGTFPTASCSWTVTAVGSEWSLLCRPRPTRDARFVWVVHAQAEPKRENSYKFSTAEWQGPRLGVGSLLGCEPRAVKDGLPRQTTAKGMARCTWLARVWLLSDHPCCPQALRVQLAHNCLWQTFEEKAGQTISKILSNPWVRPLQQERTMASNLMTDFYHHRIRCLELAPV</sequence>
<dbReference type="AlphaFoldDB" id="A0AB34GNF4"/>
<keyword evidence="2" id="KW-1185">Reference proteome</keyword>
<evidence type="ECO:0000313" key="1">
    <source>
        <dbReference type="EMBL" id="KAJ8780260.1"/>
    </source>
</evidence>
<evidence type="ECO:0000313" key="2">
    <source>
        <dbReference type="Proteomes" id="UP001159641"/>
    </source>
</evidence>
<dbReference type="EMBL" id="JAIQCJ010002164">
    <property type="protein sequence ID" value="KAJ8780260.1"/>
    <property type="molecule type" value="Genomic_DNA"/>
</dbReference>
<organism evidence="1 2">
    <name type="scientific">Eschrichtius robustus</name>
    <name type="common">California gray whale</name>
    <name type="synonym">Eschrichtius gibbosus</name>
    <dbReference type="NCBI Taxonomy" id="9764"/>
    <lineage>
        <taxon>Eukaryota</taxon>
        <taxon>Metazoa</taxon>
        <taxon>Chordata</taxon>
        <taxon>Craniata</taxon>
        <taxon>Vertebrata</taxon>
        <taxon>Euteleostomi</taxon>
        <taxon>Mammalia</taxon>
        <taxon>Eutheria</taxon>
        <taxon>Laurasiatheria</taxon>
        <taxon>Artiodactyla</taxon>
        <taxon>Whippomorpha</taxon>
        <taxon>Cetacea</taxon>
        <taxon>Mysticeti</taxon>
        <taxon>Eschrichtiidae</taxon>
        <taxon>Eschrichtius</taxon>
    </lineage>
</organism>
<reference evidence="1 2" key="1">
    <citation type="submission" date="2022-11" db="EMBL/GenBank/DDBJ databases">
        <title>Whole genome sequence of Eschrichtius robustus ER-17-0199.</title>
        <authorList>
            <person name="Bruniche-Olsen A."/>
            <person name="Black A.N."/>
            <person name="Fields C.J."/>
            <person name="Walden K."/>
            <person name="Dewoody J.A."/>
        </authorList>
    </citation>
    <scope>NUCLEOTIDE SEQUENCE [LARGE SCALE GENOMIC DNA]</scope>
    <source>
        <strain evidence="1">ER-17-0199</strain>
        <tissue evidence="1">Blubber</tissue>
    </source>
</reference>
<gene>
    <name evidence="1" type="ORF">J1605_011863</name>
</gene>
<accession>A0AB34GNF4</accession>
<proteinExistence type="predicted"/>
<protein>
    <submittedName>
        <fullName evidence="1">Uncharacterized protein</fullName>
    </submittedName>
</protein>